<proteinExistence type="predicted"/>
<evidence type="ECO:0000313" key="2">
    <source>
        <dbReference type="EMBL" id="EEU47394.1"/>
    </source>
</evidence>
<feature type="region of interest" description="Disordered" evidence="1">
    <location>
        <begin position="1"/>
        <end position="23"/>
    </location>
</feature>
<dbReference type="Proteomes" id="UP000005206">
    <property type="component" value="Chromosome 3"/>
</dbReference>
<reference evidence="2 3" key="1">
    <citation type="journal article" date="2009" name="PLoS Genet.">
        <title>The genome of Nectria haematococca: contribution of supernumerary chromosomes to gene expansion.</title>
        <authorList>
            <person name="Coleman J.J."/>
            <person name="Rounsley S.D."/>
            <person name="Rodriguez-Carres M."/>
            <person name="Kuo A."/>
            <person name="Wasmann C.C."/>
            <person name="Grimwood J."/>
            <person name="Schmutz J."/>
            <person name="Taga M."/>
            <person name="White G.J."/>
            <person name="Zhou S."/>
            <person name="Schwartz D.C."/>
            <person name="Freitag M."/>
            <person name="Ma L.J."/>
            <person name="Danchin E.G."/>
            <person name="Henrissat B."/>
            <person name="Coutinho P.M."/>
            <person name="Nelson D.R."/>
            <person name="Straney D."/>
            <person name="Napoli C.A."/>
            <person name="Barker B.M."/>
            <person name="Gribskov M."/>
            <person name="Rep M."/>
            <person name="Kroken S."/>
            <person name="Molnar I."/>
            <person name="Rensing C."/>
            <person name="Kennell J.C."/>
            <person name="Zamora J."/>
            <person name="Farman M.L."/>
            <person name="Selker E.U."/>
            <person name="Salamov A."/>
            <person name="Shapiro H."/>
            <person name="Pangilinan J."/>
            <person name="Lindquist E."/>
            <person name="Lamers C."/>
            <person name="Grigoriev I.V."/>
            <person name="Geiser D.M."/>
            <person name="Covert S.F."/>
            <person name="Temporini E."/>
            <person name="Vanetten H.D."/>
        </authorList>
    </citation>
    <scope>NUCLEOTIDE SEQUENCE [LARGE SCALE GENOMIC DNA]</scope>
    <source>
        <strain evidence="3">ATCC MYA-4622 / CBS 123669 / FGSC 9596 / NRRL 45880 / 77-13-4</strain>
    </source>
</reference>
<dbReference type="InterPro" id="IPR018247">
    <property type="entry name" value="EF_Hand_1_Ca_BS"/>
</dbReference>
<protein>
    <submittedName>
        <fullName evidence="2">Uncharacterized protein</fullName>
    </submittedName>
</protein>
<dbReference type="EMBL" id="GG698897">
    <property type="protein sequence ID" value="EEU47394.1"/>
    <property type="molecule type" value="Genomic_DNA"/>
</dbReference>
<dbReference type="GeneID" id="9671129"/>
<evidence type="ECO:0000313" key="3">
    <source>
        <dbReference type="Proteomes" id="UP000005206"/>
    </source>
</evidence>
<accession>C7YM54</accession>
<keyword evidence="3" id="KW-1185">Reference proteome</keyword>
<organism evidence="2 3">
    <name type="scientific">Fusarium vanettenii (strain ATCC MYA-4622 / CBS 123669 / FGSC 9596 / NRRL 45880 / 77-13-4)</name>
    <name type="common">Fusarium solani subsp. pisi</name>
    <dbReference type="NCBI Taxonomy" id="660122"/>
    <lineage>
        <taxon>Eukaryota</taxon>
        <taxon>Fungi</taxon>
        <taxon>Dikarya</taxon>
        <taxon>Ascomycota</taxon>
        <taxon>Pezizomycotina</taxon>
        <taxon>Sordariomycetes</taxon>
        <taxon>Hypocreomycetidae</taxon>
        <taxon>Hypocreales</taxon>
        <taxon>Nectriaceae</taxon>
        <taxon>Fusarium</taxon>
        <taxon>Fusarium solani species complex</taxon>
        <taxon>Fusarium vanettenii</taxon>
    </lineage>
</organism>
<dbReference type="KEGG" id="nhe:NECHADRAFT_77765"/>
<dbReference type="AlphaFoldDB" id="C7YM54"/>
<gene>
    <name evidence="2" type="ORF">NECHADRAFT_77765</name>
</gene>
<sequence>MERHPEHSPLFIQEGAQDDTDGDGWVDVDDIYLIDEESSFWEKADSLGNGEEMMDMAAVDAVQHQTLSDGAKKQEKKHFKFLAFELHFALAVLHLKCRLVSTPALGAKELIEANPSMMTNP</sequence>
<dbReference type="PROSITE" id="PS00018">
    <property type="entry name" value="EF_HAND_1"/>
    <property type="match status" value="1"/>
</dbReference>
<dbReference type="VEuPathDB" id="FungiDB:NECHADRAFT_77765"/>
<dbReference type="OrthoDB" id="10438181at2759"/>
<name>C7YM54_FUSV7</name>
<dbReference type="RefSeq" id="XP_003053107.1">
    <property type="nucleotide sequence ID" value="XM_003053061.1"/>
</dbReference>
<evidence type="ECO:0000256" key="1">
    <source>
        <dbReference type="SAM" id="MobiDB-lite"/>
    </source>
</evidence>
<dbReference type="HOGENOM" id="CLU_2038672_0_0_1"/>
<dbReference type="InParanoid" id="C7YM54"/>